<keyword evidence="4 5" id="KW-0975">Bacterial flagellum</keyword>
<proteinExistence type="inferred from homology"/>
<feature type="domain" description="Flagellar hook protein FlgE D2" evidence="8">
    <location>
        <begin position="207"/>
        <end position="430"/>
    </location>
</feature>
<dbReference type="NCBIfam" id="TIGR03506">
    <property type="entry name" value="FlgEFG_subfam"/>
    <property type="match status" value="2"/>
</dbReference>
<feature type="domain" description="Flagellar hook protein FlgE/F/G-like D1" evidence="9">
    <location>
        <begin position="88"/>
        <end position="144"/>
    </location>
</feature>
<dbReference type="InterPro" id="IPR011491">
    <property type="entry name" value="FlgE_D2"/>
</dbReference>
<evidence type="ECO:0000256" key="1">
    <source>
        <dbReference type="ARBA" id="ARBA00004117"/>
    </source>
</evidence>
<keyword evidence="10" id="KW-0969">Cilium</keyword>
<dbReference type="Proteomes" id="UP000503820">
    <property type="component" value="Unassembled WGS sequence"/>
</dbReference>
<dbReference type="GO" id="GO:0009424">
    <property type="term" value="C:bacterial-type flagellum hook"/>
    <property type="evidence" value="ECO:0007669"/>
    <property type="project" value="TreeGrafter"/>
</dbReference>
<comment type="caution">
    <text evidence="10">The sequence shown here is derived from an EMBL/GenBank/DDBJ whole genome shotgun (WGS) entry which is preliminary data.</text>
</comment>
<dbReference type="SUPFAM" id="SSF117143">
    <property type="entry name" value="Flagellar hook protein flgE"/>
    <property type="match status" value="1"/>
</dbReference>
<accession>A0A7J0BQG4</accession>
<dbReference type="InterPro" id="IPR010930">
    <property type="entry name" value="Flg_bb/hook_C_dom"/>
</dbReference>
<comment type="subcellular location">
    <subcellularLocation>
        <location evidence="1 5">Bacterial flagellum basal body</location>
    </subcellularLocation>
</comment>
<dbReference type="InterPro" id="IPR001444">
    <property type="entry name" value="Flag_bb_rod_N"/>
</dbReference>
<evidence type="ECO:0000313" key="10">
    <source>
        <dbReference type="EMBL" id="GFM35375.1"/>
    </source>
</evidence>
<feature type="domain" description="Flagellar basal-body/hook protein C-terminal" evidence="7">
    <location>
        <begin position="504"/>
        <end position="548"/>
    </location>
</feature>
<keyword evidence="10" id="KW-0282">Flagellum</keyword>
<dbReference type="Pfam" id="PF22692">
    <property type="entry name" value="LlgE_F_G_D1"/>
    <property type="match status" value="1"/>
</dbReference>
<comment type="function">
    <text evidence="5">A flexible structure which links the flagellar filament to the drive apparatus in the basal body.</text>
</comment>
<evidence type="ECO:0000256" key="4">
    <source>
        <dbReference type="ARBA" id="ARBA00023143"/>
    </source>
</evidence>
<sequence>MSLTASMWTGISGLLAHGEKMNVLGNNIANVNTIGFKGARMDFEDFINQDINSAAGVTQVGRGVAIGAIYGDFSQGAFETTTEATDLAIGGNGFFQVKVKGEESVYYTRAGNFRFDKDGYLVDPHGYVLQGWQISTPRPSLATSTAQVTSTSSAIKGSGVPVDIRLQGFTAEPKHTSNVSIITNLDARDGGDKSTDVNNPFFSLFSNWNGQPTANNPPLGENAFAYQTTIKVYDEGGTAHNLTVYFDQVNVDSISNEASGRRYWEYIVTVDPSEDGRIFNGTKVNTTGAAGLLMSGTLTFDSSGQLVDQSAYTLKSNAGADLKQLSNWSPTAFSTNGYPLFTANFSSLSNASYVTPGFAEDVGGTLMELNLGLKFKGTQTFADRANFDASMVGTDTTQLMSLGSTTERQSSATTSFAGASSTLLQSQDGYTFGFLQNVSVDRDGILRGRYSNGVILDLYQITLYDFQSEHNLRREGGNLFSATRDSGEALPGPANKNGLGAVYSNSLEQSNVDLAKEFVHMITTQRGFQSNSKVITTTDTMLEVVIQMKR</sequence>
<dbReference type="InterPro" id="IPR019776">
    <property type="entry name" value="Flagellar_basal_body_rod_CS"/>
</dbReference>
<dbReference type="PANTHER" id="PTHR30435">
    <property type="entry name" value="FLAGELLAR PROTEIN"/>
    <property type="match status" value="1"/>
</dbReference>
<dbReference type="InterPro" id="IPR037058">
    <property type="entry name" value="Falgellar_hook_FlgE_sf"/>
</dbReference>
<evidence type="ECO:0000259" key="8">
    <source>
        <dbReference type="Pfam" id="PF07559"/>
    </source>
</evidence>
<keyword evidence="11" id="KW-1185">Reference proteome</keyword>
<evidence type="ECO:0000256" key="3">
    <source>
        <dbReference type="ARBA" id="ARBA00019015"/>
    </source>
</evidence>
<dbReference type="PANTHER" id="PTHR30435:SF1">
    <property type="entry name" value="FLAGELLAR HOOK PROTEIN FLGE"/>
    <property type="match status" value="1"/>
</dbReference>
<dbReference type="Pfam" id="PF06429">
    <property type="entry name" value="Flg_bbr_C"/>
    <property type="match status" value="1"/>
</dbReference>
<dbReference type="PROSITE" id="PS00588">
    <property type="entry name" value="FLAGELLA_BB_ROD"/>
    <property type="match status" value="1"/>
</dbReference>
<evidence type="ECO:0000259" key="9">
    <source>
        <dbReference type="Pfam" id="PF22692"/>
    </source>
</evidence>
<dbReference type="AlphaFoldDB" id="A0A7J0BQG4"/>
<evidence type="ECO:0000256" key="5">
    <source>
        <dbReference type="RuleBase" id="RU362116"/>
    </source>
</evidence>
<dbReference type="GO" id="GO:0009425">
    <property type="term" value="C:bacterial-type flagellum basal body"/>
    <property type="evidence" value="ECO:0007669"/>
    <property type="project" value="UniProtKB-SubCell"/>
</dbReference>
<dbReference type="GO" id="GO:0071978">
    <property type="term" value="P:bacterial-type flagellum-dependent swarming motility"/>
    <property type="evidence" value="ECO:0007669"/>
    <property type="project" value="TreeGrafter"/>
</dbReference>
<reference evidence="10 11" key="1">
    <citation type="submission" date="2020-05" db="EMBL/GenBank/DDBJ databases">
        <title>Draft genome sequence of Desulfovibrio psychrotolerans JS1T.</title>
        <authorList>
            <person name="Ueno A."/>
            <person name="Tamazawa S."/>
            <person name="Tamamura S."/>
            <person name="Murakami T."/>
            <person name="Kiyama T."/>
            <person name="Inomata H."/>
            <person name="Amano Y."/>
            <person name="Miyakawa K."/>
            <person name="Tamaki H."/>
            <person name="Naganuma T."/>
            <person name="Kaneko K."/>
        </authorList>
    </citation>
    <scope>NUCLEOTIDE SEQUENCE [LARGE SCALE GENOMIC DNA]</scope>
    <source>
        <strain evidence="10 11">JS1</strain>
    </source>
</reference>
<evidence type="ECO:0000259" key="6">
    <source>
        <dbReference type="Pfam" id="PF00460"/>
    </source>
</evidence>
<protein>
    <recommendedName>
        <fullName evidence="3 5">Flagellar hook protein FlgE</fullName>
    </recommendedName>
</protein>
<comment type="similarity">
    <text evidence="2 5">Belongs to the flagella basal body rod proteins family.</text>
</comment>
<evidence type="ECO:0000259" key="7">
    <source>
        <dbReference type="Pfam" id="PF06429"/>
    </source>
</evidence>
<gene>
    <name evidence="10" type="primary">flgE_1</name>
    <name evidence="10" type="ORF">DSM19430T_00590</name>
</gene>
<dbReference type="Pfam" id="PF00460">
    <property type="entry name" value="Flg_bb_rod"/>
    <property type="match status" value="1"/>
</dbReference>
<dbReference type="EMBL" id="BLVP01000001">
    <property type="protein sequence ID" value="GFM35375.1"/>
    <property type="molecule type" value="Genomic_DNA"/>
</dbReference>
<name>A0A7J0BQG4_9BACT</name>
<dbReference type="Gene3D" id="2.60.98.20">
    <property type="entry name" value="Flagellar hook protein FlgE"/>
    <property type="match status" value="1"/>
</dbReference>
<evidence type="ECO:0000256" key="2">
    <source>
        <dbReference type="ARBA" id="ARBA00009677"/>
    </source>
</evidence>
<dbReference type="InterPro" id="IPR053967">
    <property type="entry name" value="LlgE_F_G-like_D1"/>
</dbReference>
<feature type="domain" description="Flagellar basal body rod protein N-terminal" evidence="6">
    <location>
        <begin position="9"/>
        <end position="37"/>
    </location>
</feature>
<dbReference type="GO" id="GO:0005829">
    <property type="term" value="C:cytosol"/>
    <property type="evidence" value="ECO:0007669"/>
    <property type="project" value="TreeGrafter"/>
</dbReference>
<evidence type="ECO:0000313" key="11">
    <source>
        <dbReference type="Proteomes" id="UP000503820"/>
    </source>
</evidence>
<dbReference type="RefSeq" id="WP_174408104.1">
    <property type="nucleotide sequence ID" value="NZ_BLVP01000001.1"/>
</dbReference>
<dbReference type="Pfam" id="PF07559">
    <property type="entry name" value="FlgE_D2"/>
    <property type="match status" value="1"/>
</dbReference>
<keyword evidence="10" id="KW-0966">Cell projection</keyword>
<organism evidence="10 11">
    <name type="scientific">Desulfovibrio psychrotolerans</name>
    <dbReference type="NCBI Taxonomy" id="415242"/>
    <lineage>
        <taxon>Bacteria</taxon>
        <taxon>Pseudomonadati</taxon>
        <taxon>Thermodesulfobacteriota</taxon>
        <taxon>Desulfovibrionia</taxon>
        <taxon>Desulfovibrionales</taxon>
        <taxon>Desulfovibrionaceae</taxon>
        <taxon>Desulfovibrio</taxon>
    </lineage>
</organism>
<dbReference type="InterPro" id="IPR020013">
    <property type="entry name" value="Flagellar_FlgE/F/G"/>
</dbReference>
<dbReference type="InterPro" id="IPR037925">
    <property type="entry name" value="FlgE/F/G-like"/>
</dbReference>